<feature type="non-terminal residue" evidence="1">
    <location>
        <position position="164"/>
    </location>
</feature>
<evidence type="ECO:0000313" key="1">
    <source>
        <dbReference type="EMBL" id="SVE26075.1"/>
    </source>
</evidence>
<dbReference type="EMBL" id="UINC01205069">
    <property type="protein sequence ID" value="SVE26075.1"/>
    <property type="molecule type" value="Genomic_DNA"/>
</dbReference>
<name>A0A383C398_9ZZZZ</name>
<gene>
    <name evidence="1" type="ORF">METZ01_LOCUS478929</name>
</gene>
<sequence>MEIRVLTTKYLTCILATITLSAAQTLITKDTTWSDDLILRKSVIVSENAILTIKAGVSVFIEYIDTDNDEAGDIEITVFGSIHIDGTPEAMVAIKPVQNTVNKSYWKGIMIQESNYPSNIEFLKLSNAQIGLNIKSKLRARGLSLDNCGSIGINIESTLSDSID</sequence>
<accession>A0A383C398</accession>
<proteinExistence type="predicted"/>
<dbReference type="AlphaFoldDB" id="A0A383C398"/>
<organism evidence="1">
    <name type="scientific">marine metagenome</name>
    <dbReference type="NCBI Taxonomy" id="408172"/>
    <lineage>
        <taxon>unclassified sequences</taxon>
        <taxon>metagenomes</taxon>
        <taxon>ecological metagenomes</taxon>
    </lineage>
</organism>
<reference evidence="1" key="1">
    <citation type="submission" date="2018-05" db="EMBL/GenBank/DDBJ databases">
        <authorList>
            <person name="Lanie J.A."/>
            <person name="Ng W.-L."/>
            <person name="Kazmierczak K.M."/>
            <person name="Andrzejewski T.M."/>
            <person name="Davidsen T.M."/>
            <person name="Wayne K.J."/>
            <person name="Tettelin H."/>
            <person name="Glass J.I."/>
            <person name="Rusch D."/>
            <person name="Podicherti R."/>
            <person name="Tsui H.-C.T."/>
            <person name="Winkler M.E."/>
        </authorList>
    </citation>
    <scope>NUCLEOTIDE SEQUENCE</scope>
</reference>
<protein>
    <submittedName>
        <fullName evidence="1">Uncharacterized protein</fullName>
    </submittedName>
</protein>